<name>A0A3Q3WIF2_MOLML</name>
<protein>
    <recommendedName>
        <fullName evidence="2">Ig-like domain-containing protein</fullName>
    </recommendedName>
</protein>
<dbReference type="GO" id="GO:0070593">
    <property type="term" value="P:dendrite self-avoidance"/>
    <property type="evidence" value="ECO:0007669"/>
    <property type="project" value="TreeGrafter"/>
</dbReference>
<organism evidence="3 4">
    <name type="scientific">Mola mola</name>
    <name type="common">Ocean sunfish</name>
    <name type="synonym">Tetraodon mola</name>
    <dbReference type="NCBI Taxonomy" id="94237"/>
    <lineage>
        <taxon>Eukaryota</taxon>
        <taxon>Metazoa</taxon>
        <taxon>Chordata</taxon>
        <taxon>Craniata</taxon>
        <taxon>Vertebrata</taxon>
        <taxon>Euteleostomi</taxon>
        <taxon>Actinopterygii</taxon>
        <taxon>Neopterygii</taxon>
        <taxon>Teleostei</taxon>
        <taxon>Neoteleostei</taxon>
        <taxon>Acanthomorphata</taxon>
        <taxon>Eupercaria</taxon>
        <taxon>Tetraodontiformes</taxon>
        <taxon>Molidae</taxon>
        <taxon>Mola</taxon>
    </lineage>
</organism>
<feature type="domain" description="Ig-like" evidence="2">
    <location>
        <begin position="6"/>
        <end position="97"/>
    </location>
</feature>
<dbReference type="InterPro" id="IPR007110">
    <property type="entry name" value="Ig-like_dom"/>
</dbReference>
<dbReference type="Proteomes" id="UP000261620">
    <property type="component" value="Unplaced"/>
</dbReference>
<evidence type="ECO:0000259" key="2">
    <source>
        <dbReference type="PROSITE" id="PS50835"/>
    </source>
</evidence>
<dbReference type="PANTHER" id="PTHR10075">
    <property type="entry name" value="BASIGIN RELATED"/>
    <property type="match status" value="1"/>
</dbReference>
<dbReference type="GO" id="GO:0030424">
    <property type="term" value="C:axon"/>
    <property type="evidence" value="ECO:0007669"/>
    <property type="project" value="TreeGrafter"/>
</dbReference>
<keyword evidence="4" id="KW-1185">Reference proteome</keyword>
<evidence type="ECO:0000313" key="3">
    <source>
        <dbReference type="Ensembl" id="ENSMMOP00000008604.1"/>
    </source>
</evidence>
<dbReference type="Gene3D" id="2.60.40.10">
    <property type="entry name" value="Immunoglobulins"/>
    <property type="match status" value="1"/>
</dbReference>
<accession>A0A3Q3WIF2</accession>
<keyword evidence="1" id="KW-0393">Immunoglobulin domain</keyword>
<dbReference type="InterPro" id="IPR036179">
    <property type="entry name" value="Ig-like_dom_sf"/>
</dbReference>
<dbReference type="Pfam" id="PF07679">
    <property type="entry name" value="I-set"/>
    <property type="match status" value="1"/>
</dbReference>
<reference evidence="3" key="1">
    <citation type="submission" date="2025-08" db="UniProtKB">
        <authorList>
            <consortium name="Ensembl"/>
        </authorList>
    </citation>
    <scope>IDENTIFICATION</scope>
</reference>
<dbReference type="GO" id="GO:0007156">
    <property type="term" value="P:homophilic cell adhesion via plasma membrane adhesion molecules"/>
    <property type="evidence" value="ECO:0007669"/>
    <property type="project" value="TreeGrafter"/>
</dbReference>
<dbReference type="GO" id="GO:0005886">
    <property type="term" value="C:plasma membrane"/>
    <property type="evidence" value="ECO:0007669"/>
    <property type="project" value="TreeGrafter"/>
</dbReference>
<sequence>VHGCKPPIIDGDLHSNRIEPLGGNAILNCEVRGDPLPTIQWSKNGLNIKISKRIRQLDNGSLAIYGTVVGKHVRLRSEYECVARNMLGSVLVRVTLTVGGELYIVGLSFSTIFFGST</sequence>
<dbReference type="InterPro" id="IPR013783">
    <property type="entry name" value="Ig-like_fold"/>
</dbReference>
<dbReference type="InterPro" id="IPR013098">
    <property type="entry name" value="Ig_I-set"/>
</dbReference>
<dbReference type="PROSITE" id="PS50835">
    <property type="entry name" value="IG_LIKE"/>
    <property type="match status" value="1"/>
</dbReference>
<dbReference type="GO" id="GO:0007411">
    <property type="term" value="P:axon guidance"/>
    <property type="evidence" value="ECO:0007669"/>
    <property type="project" value="TreeGrafter"/>
</dbReference>
<dbReference type="GO" id="GO:0098632">
    <property type="term" value="F:cell-cell adhesion mediator activity"/>
    <property type="evidence" value="ECO:0007669"/>
    <property type="project" value="TreeGrafter"/>
</dbReference>
<dbReference type="AlphaFoldDB" id="A0A3Q3WIF2"/>
<dbReference type="PANTHER" id="PTHR10075:SF100">
    <property type="entry name" value="FASCICLIN-2"/>
    <property type="match status" value="1"/>
</dbReference>
<dbReference type="SUPFAM" id="SSF48726">
    <property type="entry name" value="Immunoglobulin"/>
    <property type="match status" value="1"/>
</dbReference>
<reference evidence="3" key="2">
    <citation type="submission" date="2025-09" db="UniProtKB">
        <authorList>
            <consortium name="Ensembl"/>
        </authorList>
    </citation>
    <scope>IDENTIFICATION</scope>
</reference>
<evidence type="ECO:0000313" key="4">
    <source>
        <dbReference type="Proteomes" id="UP000261620"/>
    </source>
</evidence>
<evidence type="ECO:0000256" key="1">
    <source>
        <dbReference type="ARBA" id="ARBA00023319"/>
    </source>
</evidence>
<proteinExistence type="predicted"/>
<dbReference type="Ensembl" id="ENSMMOT00000008758.1">
    <property type="protein sequence ID" value="ENSMMOP00000008604.1"/>
    <property type="gene ID" value="ENSMMOG00000006649.1"/>
</dbReference>
<dbReference type="STRING" id="94237.ENSMMOP00000008604"/>